<reference evidence="2" key="1">
    <citation type="journal article" date="2016" name="Proc. Natl. Acad. Sci. U.S.A.">
        <title>Chromosome-level assembly of Arabidopsis thaliana Ler reveals the extent of translocation and inversion polymorphisms.</title>
        <authorList>
            <person name="Zapata L."/>
            <person name="Ding J."/>
            <person name="Willing E.M."/>
            <person name="Hartwig B."/>
            <person name="Bezdan D."/>
            <person name="Jiao W.B."/>
            <person name="Patel V."/>
            <person name="Velikkakam James G."/>
            <person name="Koornneef M."/>
            <person name="Ossowski S."/>
            <person name="Schneeberger K."/>
        </authorList>
    </citation>
    <scope>NUCLEOTIDE SEQUENCE [LARGE SCALE GENOMIC DNA]</scope>
    <source>
        <strain evidence="2">cv. Landsberg erecta</strain>
    </source>
</reference>
<dbReference type="AlphaFoldDB" id="A0A178VNH1"/>
<proteinExistence type="predicted"/>
<dbReference type="EMBL" id="LUHQ01000002">
    <property type="protein sequence ID" value="OAP07344.1"/>
    <property type="molecule type" value="Genomic_DNA"/>
</dbReference>
<protein>
    <submittedName>
        <fullName evidence="1">Uncharacterized protein</fullName>
    </submittedName>
</protein>
<evidence type="ECO:0000313" key="1">
    <source>
        <dbReference type="EMBL" id="OAP07344.1"/>
    </source>
</evidence>
<accession>A0A178VNH1</accession>
<sequence length="53" mass="5965">MLRRRVFMRSLTTISDVTLVVQTMEPRVPFSTMARAACLIDTAAPRTLTAIVR</sequence>
<organism evidence="1 2">
    <name type="scientific">Arabidopsis thaliana</name>
    <name type="common">Mouse-ear cress</name>
    <dbReference type="NCBI Taxonomy" id="3702"/>
    <lineage>
        <taxon>Eukaryota</taxon>
        <taxon>Viridiplantae</taxon>
        <taxon>Streptophyta</taxon>
        <taxon>Embryophyta</taxon>
        <taxon>Tracheophyta</taxon>
        <taxon>Spermatophyta</taxon>
        <taxon>Magnoliopsida</taxon>
        <taxon>eudicotyledons</taxon>
        <taxon>Gunneridae</taxon>
        <taxon>Pentapetalae</taxon>
        <taxon>rosids</taxon>
        <taxon>malvids</taxon>
        <taxon>Brassicales</taxon>
        <taxon>Brassicaceae</taxon>
        <taxon>Camelineae</taxon>
        <taxon>Arabidopsis</taxon>
    </lineage>
</organism>
<name>A0A178VNH1_ARATH</name>
<evidence type="ECO:0000313" key="2">
    <source>
        <dbReference type="Proteomes" id="UP000078284"/>
    </source>
</evidence>
<dbReference type="Proteomes" id="UP000078284">
    <property type="component" value="Chromosome 2"/>
</dbReference>
<comment type="caution">
    <text evidence="1">The sequence shown here is derived from an EMBL/GenBank/DDBJ whole genome shotgun (WGS) entry which is preliminary data.</text>
</comment>
<gene>
    <name evidence="1" type="ordered locus">AXX17_At2g44890</name>
</gene>